<feature type="domain" description="C2H2-type" evidence="11">
    <location>
        <begin position="403"/>
        <end position="430"/>
    </location>
</feature>
<protein>
    <submittedName>
        <fullName evidence="13">Zinc finger protein 883-like</fullName>
    </submittedName>
</protein>
<evidence type="ECO:0000313" key="13">
    <source>
        <dbReference type="Ensembl" id="ENSGWIP00000033548.1"/>
    </source>
</evidence>
<organism evidence="13 14">
    <name type="scientific">Gouania willdenowi</name>
    <name type="common">Blunt-snouted clingfish</name>
    <name type="synonym">Lepadogaster willdenowi</name>
    <dbReference type="NCBI Taxonomy" id="441366"/>
    <lineage>
        <taxon>Eukaryota</taxon>
        <taxon>Metazoa</taxon>
        <taxon>Chordata</taxon>
        <taxon>Craniata</taxon>
        <taxon>Vertebrata</taxon>
        <taxon>Euteleostomi</taxon>
        <taxon>Actinopterygii</taxon>
        <taxon>Neopterygii</taxon>
        <taxon>Teleostei</taxon>
        <taxon>Neoteleostei</taxon>
        <taxon>Acanthomorphata</taxon>
        <taxon>Ovalentaria</taxon>
        <taxon>Blenniimorphae</taxon>
        <taxon>Blenniiformes</taxon>
        <taxon>Gobiesocoidei</taxon>
        <taxon>Gobiesocidae</taxon>
        <taxon>Gobiesocinae</taxon>
        <taxon>Gouania</taxon>
    </lineage>
</organism>
<reference evidence="13" key="3">
    <citation type="submission" date="2025-09" db="UniProtKB">
        <authorList>
            <consortium name="Ensembl"/>
        </authorList>
    </citation>
    <scope>IDENTIFICATION</scope>
</reference>
<keyword evidence="6 9" id="KW-0238">DNA-binding</keyword>
<feature type="region of interest" description="Disordered" evidence="10">
    <location>
        <begin position="192"/>
        <end position="246"/>
    </location>
</feature>
<name>A0A8C5GQP8_GOUWI</name>
<dbReference type="InterPro" id="IPR036236">
    <property type="entry name" value="Znf_C2H2_sf"/>
</dbReference>
<feature type="domain" description="C2H2-type" evidence="11">
    <location>
        <begin position="277"/>
        <end position="304"/>
    </location>
</feature>
<feature type="domain" description="C2H2-type" evidence="11">
    <location>
        <begin position="459"/>
        <end position="486"/>
    </location>
</feature>
<gene>
    <name evidence="13" type="primary">LOC114481492</name>
</gene>
<feature type="domain" description="C2H2-type" evidence="11">
    <location>
        <begin position="431"/>
        <end position="458"/>
    </location>
</feature>
<evidence type="ECO:0000313" key="14">
    <source>
        <dbReference type="Proteomes" id="UP000694680"/>
    </source>
</evidence>
<feature type="compositionally biased region" description="Basic and acidic residues" evidence="10">
    <location>
        <begin position="212"/>
        <end position="225"/>
    </location>
</feature>
<comment type="subcellular location">
    <subcellularLocation>
        <location evidence="1">Nucleus</location>
    </subcellularLocation>
</comment>
<feature type="domain" description="C2H2-type" evidence="11">
    <location>
        <begin position="347"/>
        <end position="374"/>
    </location>
</feature>
<keyword evidence="2" id="KW-0479">Metal-binding</keyword>
<keyword evidence="4 8" id="KW-0863">Zinc-finger</keyword>
<dbReference type="InterPro" id="IPR006612">
    <property type="entry name" value="THAP_Znf"/>
</dbReference>
<dbReference type="SUPFAM" id="SSF57667">
    <property type="entry name" value="beta-beta-alpha zinc fingers"/>
    <property type="match status" value="4"/>
</dbReference>
<dbReference type="FunFam" id="3.30.160.60:FF:001498">
    <property type="entry name" value="Zinc finger protein 404"/>
    <property type="match status" value="1"/>
</dbReference>
<reference evidence="13" key="2">
    <citation type="submission" date="2025-08" db="UniProtKB">
        <authorList>
            <consortium name="Ensembl"/>
        </authorList>
    </citation>
    <scope>IDENTIFICATION</scope>
</reference>
<evidence type="ECO:0000256" key="6">
    <source>
        <dbReference type="ARBA" id="ARBA00023125"/>
    </source>
</evidence>
<keyword evidence="7" id="KW-0539">Nucleus</keyword>
<dbReference type="GO" id="GO:0045893">
    <property type="term" value="P:positive regulation of DNA-templated transcription"/>
    <property type="evidence" value="ECO:0007669"/>
    <property type="project" value="UniProtKB-ARBA"/>
</dbReference>
<evidence type="ECO:0000256" key="9">
    <source>
        <dbReference type="PROSITE-ProRule" id="PRU00309"/>
    </source>
</evidence>
<feature type="domain" description="C2H2-type" evidence="11">
    <location>
        <begin position="375"/>
        <end position="402"/>
    </location>
</feature>
<evidence type="ECO:0000256" key="1">
    <source>
        <dbReference type="ARBA" id="ARBA00004123"/>
    </source>
</evidence>
<feature type="domain" description="THAP-type" evidence="12">
    <location>
        <begin position="1"/>
        <end position="97"/>
    </location>
</feature>
<dbReference type="PANTHER" id="PTHR23235:SF178">
    <property type="entry name" value="C2H2-TYPE DOMAIN-CONTAINING PROTEIN-RELATED"/>
    <property type="match status" value="1"/>
</dbReference>
<accession>A0A8C5GQP8</accession>
<dbReference type="PANTHER" id="PTHR23235">
    <property type="entry name" value="KRUEPPEL-LIKE TRANSCRIPTION FACTOR"/>
    <property type="match status" value="1"/>
</dbReference>
<dbReference type="Ensembl" id="ENSGWIT00000036528.1">
    <property type="protein sequence ID" value="ENSGWIP00000033548.1"/>
    <property type="gene ID" value="ENSGWIG00000017285.1"/>
</dbReference>
<dbReference type="PROSITE" id="PS00028">
    <property type="entry name" value="ZINC_FINGER_C2H2_1"/>
    <property type="match status" value="7"/>
</dbReference>
<evidence type="ECO:0000256" key="10">
    <source>
        <dbReference type="SAM" id="MobiDB-lite"/>
    </source>
</evidence>
<dbReference type="InterPro" id="IPR013087">
    <property type="entry name" value="Znf_C2H2_type"/>
</dbReference>
<dbReference type="SMART" id="SM00355">
    <property type="entry name" value="ZnF_C2H2"/>
    <property type="match status" value="7"/>
</dbReference>
<keyword evidence="5" id="KW-0862">Zinc</keyword>
<dbReference type="GO" id="GO:0008270">
    <property type="term" value="F:zinc ion binding"/>
    <property type="evidence" value="ECO:0007669"/>
    <property type="project" value="UniProtKB-KW"/>
</dbReference>
<dbReference type="Pfam" id="PF13465">
    <property type="entry name" value="zf-H2C2_2"/>
    <property type="match status" value="1"/>
</dbReference>
<evidence type="ECO:0000259" key="11">
    <source>
        <dbReference type="PROSITE" id="PS50157"/>
    </source>
</evidence>
<dbReference type="GO" id="GO:0005634">
    <property type="term" value="C:nucleus"/>
    <property type="evidence" value="ECO:0007669"/>
    <property type="project" value="UniProtKB-SubCell"/>
</dbReference>
<dbReference type="AlphaFoldDB" id="A0A8C5GQP8"/>
<evidence type="ECO:0000256" key="3">
    <source>
        <dbReference type="ARBA" id="ARBA00022737"/>
    </source>
</evidence>
<dbReference type="PROSITE" id="PS50950">
    <property type="entry name" value="ZF_THAP"/>
    <property type="match status" value="1"/>
</dbReference>
<evidence type="ECO:0000259" key="12">
    <source>
        <dbReference type="PROSITE" id="PS50950"/>
    </source>
</evidence>
<evidence type="ECO:0000256" key="8">
    <source>
        <dbReference type="PROSITE-ProRule" id="PRU00042"/>
    </source>
</evidence>
<dbReference type="GO" id="GO:0005694">
    <property type="term" value="C:chromosome"/>
    <property type="evidence" value="ECO:0007669"/>
    <property type="project" value="UniProtKB-ARBA"/>
</dbReference>
<keyword evidence="3" id="KW-0677">Repeat</keyword>
<evidence type="ECO:0000256" key="2">
    <source>
        <dbReference type="ARBA" id="ARBA00022723"/>
    </source>
</evidence>
<keyword evidence="14" id="KW-1185">Reference proteome</keyword>
<evidence type="ECO:0000256" key="5">
    <source>
        <dbReference type="ARBA" id="ARBA00022833"/>
    </source>
</evidence>
<evidence type="ECO:0000256" key="7">
    <source>
        <dbReference type="ARBA" id="ARBA00023242"/>
    </source>
</evidence>
<sequence length="495" mass="55860">MSLRSSGVCCAARGCTYNSKKLKLWLDQVCFEHSPKTKRECSCARRYRFYRMPTEEEPKNMWLKNLCLKSPPKTVYVCSFHFVDKKPTEENPFPTLWLGLNTPQKKKSDSSVRNTSDDPDYVQSPKVDPGTEDHAYSQVLPADIQKVLVLKEEIPWSPCLDQQDQESCHICEVSHKTRGEDSGKVSFNVVTVKSESDEEESGVLRLSGGDEGQLKTESDDKDHKSVKTVGNFSDSSESDDEDRDERLSDTGFEINNSQSSECGLSGELEGNRADKPFSCPACDRCYAHKRSLLKHIKGHSEKKSPSEKTSDSQPVEKTFSCNICGQSFNREPHLTTHMRVHTGEKPFSCNQCGKSFSQQSNLTTHVRVHTGEKPFSCDVCGKSFGGPGTLNRHTKVHTGEKPFECDFCGKRFNLNTHLKRHLLVHTGEKPFGCEVCEKIFTQQVDLKRHMRIHTGERPFSCDVCGKKFNSKSNLKRHTAVHTEPRQVVVGIIVEQ</sequence>
<dbReference type="FunFam" id="3.30.160.60:FF:000478">
    <property type="entry name" value="Zinc finger protein 133"/>
    <property type="match status" value="1"/>
</dbReference>
<dbReference type="GO" id="GO:0000978">
    <property type="term" value="F:RNA polymerase II cis-regulatory region sequence-specific DNA binding"/>
    <property type="evidence" value="ECO:0007669"/>
    <property type="project" value="TreeGrafter"/>
</dbReference>
<feature type="domain" description="C2H2-type" evidence="11">
    <location>
        <begin position="319"/>
        <end position="346"/>
    </location>
</feature>
<feature type="region of interest" description="Disordered" evidence="10">
    <location>
        <begin position="103"/>
        <end position="133"/>
    </location>
</feature>
<dbReference type="PROSITE" id="PS50157">
    <property type="entry name" value="ZINC_FINGER_C2H2_2"/>
    <property type="match status" value="7"/>
</dbReference>
<reference evidence="13" key="1">
    <citation type="submission" date="2020-06" db="EMBL/GenBank/DDBJ databases">
        <authorList>
            <consortium name="Wellcome Sanger Institute Data Sharing"/>
        </authorList>
    </citation>
    <scope>NUCLEOTIDE SEQUENCE [LARGE SCALE GENOMIC DNA]</scope>
</reference>
<dbReference type="Pfam" id="PF00096">
    <property type="entry name" value="zf-C2H2"/>
    <property type="match status" value="5"/>
</dbReference>
<evidence type="ECO:0000256" key="4">
    <source>
        <dbReference type="ARBA" id="ARBA00022771"/>
    </source>
</evidence>
<dbReference type="FunFam" id="3.30.160.60:FF:000912">
    <property type="entry name" value="Zinc finger protein 660"/>
    <property type="match status" value="2"/>
</dbReference>
<dbReference type="FunFam" id="3.30.160.60:FF:001732">
    <property type="entry name" value="Zgc:162936"/>
    <property type="match status" value="1"/>
</dbReference>
<proteinExistence type="predicted"/>
<dbReference type="GO" id="GO:0045596">
    <property type="term" value="P:negative regulation of cell differentiation"/>
    <property type="evidence" value="ECO:0007669"/>
    <property type="project" value="UniProtKB-ARBA"/>
</dbReference>
<dbReference type="Proteomes" id="UP000694680">
    <property type="component" value="Chromosome 19"/>
</dbReference>
<dbReference type="Gene3D" id="3.30.160.60">
    <property type="entry name" value="Classic Zinc Finger"/>
    <property type="match status" value="7"/>
</dbReference>
<dbReference type="FunFam" id="3.30.160.60:FF:001906">
    <property type="entry name" value="zinc finger protein 425"/>
    <property type="match status" value="1"/>
</dbReference>
<dbReference type="GO" id="GO:0000981">
    <property type="term" value="F:DNA-binding transcription factor activity, RNA polymerase II-specific"/>
    <property type="evidence" value="ECO:0007669"/>
    <property type="project" value="TreeGrafter"/>
</dbReference>